<dbReference type="PANTHER" id="PTHR30093">
    <property type="entry name" value="GENERAL SECRETION PATHWAY PROTEIN G"/>
    <property type="match status" value="1"/>
</dbReference>
<dbReference type="AlphaFoldDB" id="A0A5K7X616"/>
<dbReference type="SUPFAM" id="SSF54523">
    <property type="entry name" value="Pili subunits"/>
    <property type="match status" value="1"/>
</dbReference>
<feature type="domain" description="DUF1559" evidence="2">
    <location>
        <begin position="51"/>
        <end position="321"/>
    </location>
</feature>
<organism evidence="3 4">
    <name type="scientific">Lacipirellula parvula</name>
    <dbReference type="NCBI Taxonomy" id="2650471"/>
    <lineage>
        <taxon>Bacteria</taxon>
        <taxon>Pseudomonadati</taxon>
        <taxon>Planctomycetota</taxon>
        <taxon>Planctomycetia</taxon>
        <taxon>Pirellulales</taxon>
        <taxon>Lacipirellulaceae</taxon>
        <taxon>Lacipirellula</taxon>
    </lineage>
</organism>
<dbReference type="Gene3D" id="3.30.700.10">
    <property type="entry name" value="Glycoprotein, Type 4 Pilin"/>
    <property type="match status" value="1"/>
</dbReference>
<sequence length="340" mass="36156">MEFTVLPLGATAGATTHRRRALLSGGFTLVELLVVIAIIGVLVALLLPAVQAAREAARRSQCTNNLKQLGIALHNLHDTNRVLPPLMTQGETFGYSSLKTGPYAKATGYTFFNWLLPYIEQGNIFKAAEANVNTYVGGLRIKAYVIPTFLCPSESSSPNGLPDSYKGRVVVDGAPEPWTVGNYAANYQAFGDPEVPLSIGLALGKAKRVEATKKFSQFPDGLSQTLAFAERYGTCGNTGVSDEANANLWSDSNPGSRPLFGTNTTDQVASHADPVAPVALMFQTQPNAISNCLVDRAQTPHSTMNAAFVDGSIQSLSGGIDELVWARLCNALDGEPVALP</sequence>
<keyword evidence="1" id="KW-0472">Membrane</keyword>
<dbReference type="EMBL" id="AP021861">
    <property type="protein sequence ID" value="BBO31252.1"/>
    <property type="molecule type" value="Genomic_DNA"/>
</dbReference>
<evidence type="ECO:0000259" key="2">
    <source>
        <dbReference type="Pfam" id="PF07596"/>
    </source>
</evidence>
<evidence type="ECO:0000313" key="4">
    <source>
        <dbReference type="Proteomes" id="UP000326837"/>
    </source>
</evidence>
<proteinExistence type="predicted"/>
<dbReference type="InterPro" id="IPR045584">
    <property type="entry name" value="Pilin-like"/>
</dbReference>
<keyword evidence="1" id="KW-1133">Transmembrane helix</keyword>
<dbReference type="Proteomes" id="UP000326837">
    <property type="component" value="Chromosome"/>
</dbReference>
<dbReference type="RefSeq" id="WP_152097424.1">
    <property type="nucleotide sequence ID" value="NZ_AP021861.1"/>
</dbReference>
<evidence type="ECO:0000313" key="3">
    <source>
        <dbReference type="EMBL" id="BBO31252.1"/>
    </source>
</evidence>
<dbReference type="PROSITE" id="PS00409">
    <property type="entry name" value="PROKAR_NTER_METHYL"/>
    <property type="match status" value="1"/>
</dbReference>
<dbReference type="Pfam" id="PF07596">
    <property type="entry name" value="SBP_bac_10"/>
    <property type="match status" value="1"/>
</dbReference>
<feature type="transmembrane region" description="Helical" evidence="1">
    <location>
        <begin position="27"/>
        <end position="50"/>
    </location>
</feature>
<dbReference type="Pfam" id="PF07963">
    <property type="entry name" value="N_methyl"/>
    <property type="match status" value="1"/>
</dbReference>
<dbReference type="InterPro" id="IPR012902">
    <property type="entry name" value="N_methyl_site"/>
</dbReference>
<gene>
    <name evidence="3" type="ORF">PLANPX_0864</name>
</gene>
<accession>A0A5K7X616</accession>
<dbReference type="KEGG" id="lpav:PLANPX_0864"/>
<dbReference type="InterPro" id="IPR011453">
    <property type="entry name" value="DUF1559"/>
</dbReference>
<dbReference type="NCBIfam" id="TIGR02532">
    <property type="entry name" value="IV_pilin_GFxxxE"/>
    <property type="match status" value="1"/>
</dbReference>
<evidence type="ECO:0000256" key="1">
    <source>
        <dbReference type="SAM" id="Phobius"/>
    </source>
</evidence>
<protein>
    <recommendedName>
        <fullName evidence="2">DUF1559 domain-containing protein</fullName>
    </recommendedName>
</protein>
<dbReference type="PANTHER" id="PTHR30093:SF2">
    <property type="entry name" value="TYPE II SECRETION SYSTEM PROTEIN H"/>
    <property type="match status" value="1"/>
</dbReference>
<keyword evidence="1" id="KW-0812">Transmembrane</keyword>
<name>A0A5K7X616_9BACT</name>
<reference evidence="4" key="1">
    <citation type="submission" date="2019-10" db="EMBL/GenBank/DDBJ databases">
        <title>Lacipirellula parvula gen. nov., sp. nov., representing a lineage of planctomycetes widespread in freshwater anoxic habitats, and description of the family Lacipirellulaceae.</title>
        <authorList>
            <person name="Dedysh S.N."/>
            <person name="Kulichevskaya I.S."/>
            <person name="Beletsky A.V."/>
            <person name="Rakitin A.L."/>
            <person name="Mardanov A.V."/>
            <person name="Ivanova A.A."/>
            <person name="Saltykova V.X."/>
            <person name="Rijpstra W.I.C."/>
            <person name="Sinninghe Damste J.S."/>
            <person name="Ravin N.V."/>
        </authorList>
    </citation>
    <scope>NUCLEOTIDE SEQUENCE [LARGE SCALE GENOMIC DNA]</scope>
    <source>
        <strain evidence="4">PX69</strain>
    </source>
</reference>
<keyword evidence="4" id="KW-1185">Reference proteome</keyword>